<gene>
    <name evidence="2" type="ORF">HNR40_009527</name>
</gene>
<keyword evidence="1" id="KW-0732">Signal</keyword>
<evidence type="ECO:0000313" key="3">
    <source>
        <dbReference type="Proteomes" id="UP000568380"/>
    </source>
</evidence>
<dbReference type="RefSeq" id="WP_184973605.1">
    <property type="nucleotide sequence ID" value="NZ_JACHIN010000020.1"/>
</dbReference>
<evidence type="ECO:0000256" key="1">
    <source>
        <dbReference type="SAM" id="SignalP"/>
    </source>
</evidence>
<dbReference type="InterPro" id="IPR006311">
    <property type="entry name" value="TAT_signal"/>
</dbReference>
<dbReference type="AlphaFoldDB" id="A0A7W8AE52"/>
<accession>A0A7W8AE52</accession>
<proteinExistence type="predicted"/>
<dbReference type="Proteomes" id="UP000568380">
    <property type="component" value="Unassembled WGS sequence"/>
</dbReference>
<sequence>MPLIRRAAVAALAAAALAASPLFAGTAHAVGTHTCFSGRVTQGHISANPCDGWGGADVIVVLRFGQDAGTYRCQTAFSWNGFLGADGCRPEASP</sequence>
<dbReference type="EMBL" id="JACHIN010000020">
    <property type="protein sequence ID" value="MBB5084019.1"/>
    <property type="molecule type" value="Genomic_DNA"/>
</dbReference>
<evidence type="ECO:0000313" key="2">
    <source>
        <dbReference type="EMBL" id="MBB5084019.1"/>
    </source>
</evidence>
<keyword evidence="3" id="KW-1185">Reference proteome</keyword>
<feature type="signal peptide" evidence="1">
    <location>
        <begin position="1"/>
        <end position="24"/>
    </location>
</feature>
<protein>
    <submittedName>
        <fullName evidence="2">Uncharacterized protein</fullName>
    </submittedName>
</protein>
<comment type="caution">
    <text evidence="2">The sequence shown here is derived from an EMBL/GenBank/DDBJ whole genome shotgun (WGS) entry which is preliminary data.</text>
</comment>
<organism evidence="2 3">
    <name type="scientific">Nonomuraea endophytica</name>
    <dbReference type="NCBI Taxonomy" id="714136"/>
    <lineage>
        <taxon>Bacteria</taxon>
        <taxon>Bacillati</taxon>
        <taxon>Actinomycetota</taxon>
        <taxon>Actinomycetes</taxon>
        <taxon>Streptosporangiales</taxon>
        <taxon>Streptosporangiaceae</taxon>
        <taxon>Nonomuraea</taxon>
    </lineage>
</organism>
<dbReference type="PROSITE" id="PS51318">
    <property type="entry name" value="TAT"/>
    <property type="match status" value="1"/>
</dbReference>
<name>A0A7W8AE52_9ACTN</name>
<feature type="chain" id="PRO_5038999077" evidence="1">
    <location>
        <begin position="25"/>
        <end position="94"/>
    </location>
</feature>
<reference evidence="2 3" key="1">
    <citation type="submission" date="2020-08" db="EMBL/GenBank/DDBJ databases">
        <title>Genomic Encyclopedia of Type Strains, Phase IV (KMG-IV): sequencing the most valuable type-strain genomes for metagenomic binning, comparative biology and taxonomic classification.</title>
        <authorList>
            <person name="Goeker M."/>
        </authorList>
    </citation>
    <scope>NUCLEOTIDE SEQUENCE [LARGE SCALE GENOMIC DNA]</scope>
    <source>
        <strain evidence="2 3">DSM 45385</strain>
    </source>
</reference>